<evidence type="ECO:0000256" key="4">
    <source>
        <dbReference type="ARBA" id="ARBA00011159"/>
    </source>
</evidence>
<organism evidence="13 14">
    <name type="scientific">Clonostachys byssicola</name>
    <dbReference type="NCBI Taxonomy" id="160290"/>
    <lineage>
        <taxon>Eukaryota</taxon>
        <taxon>Fungi</taxon>
        <taxon>Dikarya</taxon>
        <taxon>Ascomycota</taxon>
        <taxon>Pezizomycotina</taxon>
        <taxon>Sordariomycetes</taxon>
        <taxon>Hypocreomycetidae</taxon>
        <taxon>Hypocreales</taxon>
        <taxon>Bionectriaceae</taxon>
        <taxon>Clonostachys</taxon>
    </lineage>
</organism>
<proteinExistence type="predicted"/>
<evidence type="ECO:0000256" key="2">
    <source>
        <dbReference type="ARBA" id="ARBA00004134"/>
    </source>
</evidence>
<evidence type="ECO:0000256" key="8">
    <source>
        <dbReference type="ARBA" id="ARBA00023212"/>
    </source>
</evidence>
<feature type="compositionally biased region" description="Polar residues" evidence="10">
    <location>
        <begin position="87"/>
        <end position="97"/>
    </location>
</feature>
<dbReference type="GO" id="GO:0006897">
    <property type="term" value="P:endocytosis"/>
    <property type="evidence" value="ECO:0007669"/>
    <property type="project" value="UniProtKB-KW"/>
</dbReference>
<dbReference type="SUPFAM" id="SSF47473">
    <property type="entry name" value="EF-hand"/>
    <property type="match status" value="1"/>
</dbReference>
<keyword evidence="14" id="KW-1185">Reference proteome</keyword>
<evidence type="ECO:0000256" key="3">
    <source>
        <dbReference type="ARBA" id="ARBA00004413"/>
    </source>
</evidence>
<feature type="compositionally biased region" description="Pro residues" evidence="10">
    <location>
        <begin position="344"/>
        <end position="360"/>
    </location>
</feature>
<feature type="domain" description="EH" evidence="11">
    <location>
        <begin position="624"/>
        <end position="736"/>
    </location>
</feature>
<evidence type="ECO:0000256" key="1">
    <source>
        <dbReference type="ARBA" id="ARBA00004125"/>
    </source>
</evidence>
<dbReference type="GO" id="GO:0003779">
    <property type="term" value="F:actin binding"/>
    <property type="evidence" value="ECO:0007669"/>
    <property type="project" value="UniProtKB-KW"/>
</dbReference>
<feature type="region of interest" description="Disordered" evidence="10">
    <location>
        <begin position="1"/>
        <end position="66"/>
    </location>
</feature>
<evidence type="ECO:0000313" key="14">
    <source>
        <dbReference type="Proteomes" id="UP000754883"/>
    </source>
</evidence>
<feature type="compositionally biased region" description="Low complexity" evidence="10">
    <location>
        <begin position="128"/>
        <end position="148"/>
    </location>
</feature>
<evidence type="ECO:0000259" key="12">
    <source>
        <dbReference type="PROSITE" id="PS50222"/>
    </source>
</evidence>
<dbReference type="EMBL" id="CABFNO020001523">
    <property type="protein sequence ID" value="CAG9993447.1"/>
    <property type="molecule type" value="Genomic_DNA"/>
</dbReference>
<evidence type="ECO:0000313" key="13">
    <source>
        <dbReference type="EMBL" id="CAG9993447.1"/>
    </source>
</evidence>
<dbReference type="InterPro" id="IPR002048">
    <property type="entry name" value="EF_hand_dom"/>
</dbReference>
<feature type="compositionally biased region" description="Polar residues" evidence="10">
    <location>
        <begin position="521"/>
        <end position="537"/>
    </location>
</feature>
<feature type="compositionally biased region" description="Low complexity" evidence="10">
    <location>
        <begin position="1"/>
        <end position="28"/>
    </location>
</feature>
<feature type="compositionally biased region" description="Low complexity" evidence="10">
    <location>
        <begin position="232"/>
        <end position="242"/>
    </location>
</feature>
<evidence type="ECO:0000256" key="6">
    <source>
        <dbReference type="ARBA" id="ARBA00022753"/>
    </source>
</evidence>
<accession>A0A9N9Y500</accession>
<evidence type="ECO:0000259" key="11">
    <source>
        <dbReference type="PROSITE" id="PS50031"/>
    </source>
</evidence>
<feature type="compositionally biased region" description="Polar residues" evidence="10">
    <location>
        <begin position="105"/>
        <end position="120"/>
    </location>
</feature>
<dbReference type="GO" id="GO:0005509">
    <property type="term" value="F:calcium ion binding"/>
    <property type="evidence" value="ECO:0007669"/>
    <property type="project" value="InterPro"/>
</dbReference>
<feature type="compositionally biased region" description="Gly residues" evidence="10">
    <location>
        <begin position="149"/>
        <end position="158"/>
    </location>
</feature>
<comment type="caution">
    <text evidence="13">The sequence shown here is derived from an EMBL/GenBank/DDBJ whole genome shotgun (WGS) entry which is preliminary data.</text>
</comment>
<reference evidence="13" key="1">
    <citation type="submission" date="2021-10" db="EMBL/GenBank/DDBJ databases">
        <authorList>
            <person name="Piombo E."/>
        </authorList>
    </citation>
    <scope>NUCLEOTIDE SEQUENCE</scope>
</reference>
<protein>
    <recommendedName>
        <fullName evidence="15">Increased rDNA silencing protein 4</fullName>
    </recommendedName>
</protein>
<keyword evidence="8" id="KW-0963">Cytoplasm</keyword>
<keyword evidence="6" id="KW-0967">Endosome</keyword>
<evidence type="ECO:0000256" key="5">
    <source>
        <dbReference type="ARBA" id="ARBA00022583"/>
    </source>
</evidence>
<comment type="subunit">
    <text evidence="4">Component of the PAN1 actin cytoskeleton-regulatory complex.</text>
</comment>
<feature type="compositionally biased region" description="Basic and acidic residues" evidence="10">
    <location>
        <begin position="214"/>
        <end position="225"/>
    </location>
</feature>
<comment type="subcellular location">
    <subcellularLocation>
        <location evidence="3">Cell membrane</location>
        <topology evidence="3">Peripheral membrane protein</topology>
        <orientation evidence="3">Cytoplasmic side</orientation>
    </subcellularLocation>
    <subcellularLocation>
        <location evidence="2">Cytoplasm</location>
        <location evidence="2">Cytoskeleton</location>
        <location evidence="2">Actin patch</location>
    </subcellularLocation>
    <subcellularLocation>
        <location evidence="1">Endosome membrane</location>
        <topology evidence="1">Peripheral membrane protein</topology>
        <orientation evidence="1">Cytoplasmic side</orientation>
    </subcellularLocation>
</comment>
<feature type="compositionally biased region" description="Low complexity" evidence="10">
    <location>
        <begin position="386"/>
        <end position="398"/>
    </location>
</feature>
<evidence type="ECO:0000256" key="9">
    <source>
        <dbReference type="ARBA" id="ARBA00025194"/>
    </source>
</evidence>
<evidence type="ECO:0008006" key="15">
    <source>
        <dbReference type="Google" id="ProtNLM"/>
    </source>
</evidence>
<evidence type="ECO:0000256" key="10">
    <source>
        <dbReference type="SAM" id="MobiDB-lite"/>
    </source>
</evidence>
<dbReference type="GO" id="GO:0030479">
    <property type="term" value="C:actin cortical patch"/>
    <property type="evidence" value="ECO:0007669"/>
    <property type="project" value="UniProtKB-SubCell"/>
</dbReference>
<dbReference type="CDD" id="cd00052">
    <property type="entry name" value="EH"/>
    <property type="match status" value="1"/>
</dbReference>
<feature type="compositionally biased region" description="Basic and acidic residues" evidence="10">
    <location>
        <begin position="271"/>
        <end position="283"/>
    </location>
</feature>
<dbReference type="PROSITE" id="PS50222">
    <property type="entry name" value="EF_HAND_2"/>
    <property type="match status" value="1"/>
</dbReference>
<evidence type="ECO:0000256" key="7">
    <source>
        <dbReference type="ARBA" id="ARBA00023203"/>
    </source>
</evidence>
<dbReference type="InterPro" id="IPR000261">
    <property type="entry name" value="EH_dom"/>
</dbReference>
<dbReference type="GO" id="GO:0010008">
    <property type="term" value="C:endosome membrane"/>
    <property type="evidence" value="ECO:0007669"/>
    <property type="project" value="UniProtKB-SubCell"/>
</dbReference>
<dbReference type="GO" id="GO:0005886">
    <property type="term" value="C:plasma membrane"/>
    <property type="evidence" value="ECO:0007669"/>
    <property type="project" value="UniProtKB-SubCell"/>
</dbReference>
<dbReference type="OrthoDB" id="10045710at2759"/>
<dbReference type="AlphaFoldDB" id="A0A9N9Y500"/>
<keyword evidence="7" id="KW-0009">Actin-binding</keyword>
<gene>
    <name evidence="13" type="ORF">CBYS24578_00004247</name>
</gene>
<feature type="compositionally biased region" description="Basic residues" evidence="10">
    <location>
        <begin position="594"/>
        <end position="615"/>
    </location>
</feature>
<feature type="region of interest" description="Disordered" evidence="10">
    <location>
        <begin position="549"/>
        <end position="620"/>
    </location>
</feature>
<name>A0A9N9Y500_9HYPO</name>
<sequence length="746" mass="79214">MSYGAPHAPGGGASSDPAAALRGASLAFSKKKPPAPPPPSKGSNGALAAATLSSQSTGGSVNGLPDMDAAAARSIVAGRMQQLAAASGQQQHGSHLQTPPRVDPKSTSFIAATLAASRNGSPSPPKPAAASPVAPRRKASVGAMSSVSGRGGGGGGGDPVKKTPVRGKRSVDETVAFRREPPVDEGVVPRAAEKRPLKTEPQSQATPPRLDNLMSKDRTDTREPDLGTSPSAQRQRQRAAQAIGAVELSRPEAKASRSPPRLKNLVSQNTSDRKSPEVEERRASPVQTAVPRITNKYNSPQSSNPPQFSPLTPPPQSAGISPLQPGAVKPPLKPKRAPAQTARPPTPPESRTSAPPPKPKPSVDKPAAGVSSKQRSDQAVPLGEDAAPVSKPVAKSSAPPTPPKPRKPQSTSNLKQNQAPEDQRRAVPNKPKGDRGQAPAPPKPRGSSKPLTKVSSNRDTDSPEPIGLQRTKTTDTMDSANDVFVSAPTSPELAKTAPAFPPRHRKTASGPPSPTRDVQRQRSTTVSSTNKNQALDSLTSAIMAGSLAAARLTPHSTGTSLPPPVTPIRQKSPRLRQTMRGPVDSSDEEEDRHKKNHRPKLRSGKHAHHEGSRRRWRDEVTPRERKRYEAVWASNRGIHLPHAASPSASSLSSSGRDNLKDFSHSVANVVVREVWKRSRLPEDELIEVWDLVDRDKRGVLSRQEFVVGMWLIDQRLKGRKIPTKVSESVWGSASGNGLMVIKPKAK</sequence>
<dbReference type="Proteomes" id="UP000754883">
    <property type="component" value="Unassembled WGS sequence"/>
</dbReference>
<dbReference type="InterPro" id="IPR011992">
    <property type="entry name" value="EF-hand-dom_pair"/>
</dbReference>
<feature type="domain" description="EF-hand" evidence="12">
    <location>
        <begin position="680"/>
        <end position="715"/>
    </location>
</feature>
<feature type="compositionally biased region" description="Polar residues" evidence="10">
    <location>
        <begin position="470"/>
        <end position="479"/>
    </location>
</feature>
<dbReference type="PROSITE" id="PS50031">
    <property type="entry name" value="EH"/>
    <property type="match status" value="1"/>
</dbReference>
<feature type="compositionally biased region" description="Low complexity" evidence="10">
    <location>
        <begin position="41"/>
        <end position="59"/>
    </location>
</feature>
<feature type="compositionally biased region" description="Basic and acidic residues" evidence="10">
    <location>
        <begin position="421"/>
        <end position="435"/>
    </location>
</feature>
<keyword evidence="5" id="KW-0254">Endocytosis</keyword>
<dbReference type="Gene3D" id="1.10.238.10">
    <property type="entry name" value="EF-hand"/>
    <property type="match status" value="1"/>
</dbReference>
<dbReference type="Pfam" id="PF12763">
    <property type="entry name" value="EH"/>
    <property type="match status" value="1"/>
</dbReference>
<dbReference type="SMART" id="SM00027">
    <property type="entry name" value="EH"/>
    <property type="match status" value="1"/>
</dbReference>
<feature type="region of interest" description="Disordered" evidence="10">
    <location>
        <begin position="81"/>
        <end position="537"/>
    </location>
</feature>
<feature type="compositionally biased region" description="Basic and acidic residues" evidence="10">
    <location>
        <begin position="169"/>
        <end position="182"/>
    </location>
</feature>
<keyword evidence="8" id="KW-0206">Cytoskeleton</keyword>
<comment type="function">
    <text evidence="9">Component of the PAN1 actin cytoskeleton-regulatory complex required for the internalization of endosomes during actin-coupled endocytosis. The complex links the site of endocytosis to the cell membrane-associated actin cytoskeleton. Mediates uptake of external molecules and vacuolar degradation of plasma membrane proteins. Plays a role in the proper organization of the cell membrane-associated actin cytoskeleton and promotes its destabilization.</text>
</comment>
<feature type="compositionally biased region" description="Pro residues" evidence="10">
    <location>
        <begin position="307"/>
        <end position="316"/>
    </location>
</feature>